<keyword evidence="1" id="KW-0472">Membrane</keyword>
<dbReference type="RefSeq" id="WP_064230917.1">
    <property type="nucleotide sequence ID" value="NZ_LVZK01000001.1"/>
</dbReference>
<keyword evidence="1" id="KW-1133">Transmembrane helix</keyword>
<proteinExistence type="predicted"/>
<dbReference type="AlphaFoldDB" id="A0A179B3G7"/>
<organism evidence="2 3">
    <name type="scientific">Peptidiphaga gingivicola</name>
    <dbReference type="NCBI Taxonomy" id="2741497"/>
    <lineage>
        <taxon>Bacteria</taxon>
        <taxon>Bacillati</taxon>
        <taxon>Actinomycetota</taxon>
        <taxon>Actinomycetes</taxon>
        <taxon>Actinomycetales</taxon>
        <taxon>Actinomycetaceae</taxon>
        <taxon>Peptidiphaga</taxon>
    </lineage>
</organism>
<keyword evidence="1" id="KW-0812">Transmembrane</keyword>
<evidence type="ECO:0000256" key="1">
    <source>
        <dbReference type="SAM" id="Phobius"/>
    </source>
</evidence>
<keyword evidence="3" id="KW-1185">Reference proteome</keyword>
<feature type="transmembrane region" description="Helical" evidence="1">
    <location>
        <begin position="234"/>
        <end position="255"/>
    </location>
</feature>
<accession>A0A179B3G7</accession>
<feature type="transmembrane region" description="Helical" evidence="1">
    <location>
        <begin position="111"/>
        <end position="136"/>
    </location>
</feature>
<dbReference type="Proteomes" id="UP000078368">
    <property type="component" value="Unassembled WGS sequence"/>
</dbReference>
<evidence type="ECO:0000313" key="3">
    <source>
        <dbReference type="Proteomes" id="UP000078368"/>
    </source>
</evidence>
<feature type="transmembrane region" description="Helical" evidence="1">
    <location>
        <begin position="67"/>
        <end position="90"/>
    </location>
</feature>
<reference evidence="2 3" key="1">
    <citation type="submission" date="2016-04" db="EMBL/GenBank/DDBJ databases">
        <title>Peptidophaga gingivicola gen. nov., sp. nov., isolated from human subgingival plaque.</title>
        <authorList>
            <person name="Beall C.J."/>
            <person name="Mokrzan E.M."/>
            <person name="Griffen A.L."/>
            <person name="Leys E.J."/>
        </authorList>
    </citation>
    <scope>NUCLEOTIDE SEQUENCE [LARGE SCALE GENOMIC DNA]</scope>
    <source>
        <strain evidence="2 3">BA112</strain>
    </source>
</reference>
<protein>
    <submittedName>
        <fullName evidence="2">Uncharacterized protein</fullName>
    </submittedName>
</protein>
<dbReference type="EMBL" id="LVZK01000001">
    <property type="protein sequence ID" value="OAP86010.1"/>
    <property type="molecule type" value="Genomic_DNA"/>
</dbReference>
<name>A0A179B3G7_9ACTO</name>
<sequence>MSAFFRSVWLEFRKMGAGRGLVVFLSLLFLVQPLLSYIEGRQLLAIGLDATPQTHLQLAEPVGDPRYLGFDVLSVGELAVLIYAAVLGAADYRTREVRTTLLAVNRRSRVLGAKFLGLGSFLFLVGFASAYLTVAAQQLAVHSQSGVDPATLTSDVWRLIAWNAVHWTALGLMSYAISLLCRNWLPAAAVLAPLTIGIGNALVSRWSGSAYLPSVAGSCLSAIPDKSCHVSQNASFAALVAWLALFVAAGWAVFLRRDVGAR</sequence>
<dbReference type="STRING" id="1823756.A4H34_02195"/>
<dbReference type="OrthoDB" id="3268827at2"/>
<evidence type="ECO:0000313" key="2">
    <source>
        <dbReference type="EMBL" id="OAP86010.1"/>
    </source>
</evidence>
<feature type="transmembrane region" description="Helical" evidence="1">
    <location>
        <begin position="156"/>
        <end position="177"/>
    </location>
</feature>
<comment type="caution">
    <text evidence="2">The sequence shown here is derived from an EMBL/GenBank/DDBJ whole genome shotgun (WGS) entry which is preliminary data.</text>
</comment>
<feature type="transmembrane region" description="Helical" evidence="1">
    <location>
        <begin position="184"/>
        <end position="203"/>
    </location>
</feature>
<gene>
    <name evidence="2" type="ORF">A4H34_02195</name>
</gene>